<dbReference type="Proteomes" id="UP001524460">
    <property type="component" value="Unassembled WGS sequence"/>
</dbReference>
<keyword evidence="2" id="KW-0535">Nitrogen fixation</keyword>
<dbReference type="InterPro" id="IPR007415">
    <property type="entry name" value="Nitrogenase_MoFe_mat_NifZ"/>
</dbReference>
<protein>
    <submittedName>
        <fullName evidence="3">Nitrogen fixation protein NifZ</fullName>
    </submittedName>
</protein>
<sequence length="148" mass="16878">MNDIRFSIGDEVRVVRDIRSDGSNVGYSKGDLLVREGEIGIVRHVGYWLQDQVIFRVYFLNANMTIGVRDKEVISAQLAWCPTKYYRGQTVQLTLDLRAQGEMIARRGDDVQVIDYERDLATGDLNYKIALNEFWINVADRALSSSLS</sequence>
<evidence type="ECO:0000256" key="1">
    <source>
        <dbReference type="ARBA" id="ARBA00008027"/>
    </source>
</evidence>
<dbReference type="RefSeq" id="WP_255042524.1">
    <property type="nucleotide sequence ID" value="NZ_JANEYT010000021.1"/>
</dbReference>
<gene>
    <name evidence="3" type="ORF">NHN17_10940</name>
</gene>
<evidence type="ECO:0000313" key="4">
    <source>
        <dbReference type="Proteomes" id="UP001524460"/>
    </source>
</evidence>
<accession>A0ABT1N213</accession>
<name>A0ABT1N213_9GAMM</name>
<dbReference type="EMBL" id="JANEYT010000021">
    <property type="protein sequence ID" value="MCQ1058577.1"/>
    <property type="molecule type" value="Genomic_DNA"/>
</dbReference>
<dbReference type="Pfam" id="PF04319">
    <property type="entry name" value="NifZ"/>
    <property type="match status" value="1"/>
</dbReference>
<proteinExistence type="inferred from homology"/>
<comment type="similarity">
    <text evidence="1">Belongs to the NifZ family.</text>
</comment>
<organism evidence="3 4">
    <name type="scientific">Photobacterium pectinilyticum</name>
    <dbReference type="NCBI Taxonomy" id="2906793"/>
    <lineage>
        <taxon>Bacteria</taxon>
        <taxon>Pseudomonadati</taxon>
        <taxon>Pseudomonadota</taxon>
        <taxon>Gammaproteobacteria</taxon>
        <taxon>Vibrionales</taxon>
        <taxon>Vibrionaceae</taxon>
        <taxon>Photobacterium</taxon>
    </lineage>
</organism>
<keyword evidence="4" id="KW-1185">Reference proteome</keyword>
<reference evidence="3 4" key="1">
    <citation type="submission" date="2022-07" db="EMBL/GenBank/DDBJ databases">
        <title>Photobacterium pectinilyticum sp. nov., a marine bacterium isolated from surface seawater of Qingdao offshore.</title>
        <authorList>
            <person name="Wang X."/>
        </authorList>
    </citation>
    <scope>NUCLEOTIDE SEQUENCE [LARGE SCALE GENOMIC DNA]</scope>
    <source>
        <strain evidence="3 4">ZSDE20</strain>
    </source>
</reference>
<evidence type="ECO:0000256" key="2">
    <source>
        <dbReference type="ARBA" id="ARBA00023231"/>
    </source>
</evidence>
<evidence type="ECO:0000313" key="3">
    <source>
        <dbReference type="EMBL" id="MCQ1058577.1"/>
    </source>
</evidence>
<comment type="caution">
    <text evidence="3">The sequence shown here is derived from an EMBL/GenBank/DDBJ whole genome shotgun (WGS) entry which is preliminary data.</text>
</comment>